<dbReference type="GeneID" id="96779773"/>
<dbReference type="Pfam" id="PF09820">
    <property type="entry name" value="AAA-ATPase_like"/>
    <property type="match status" value="1"/>
</dbReference>
<dbReference type="Proteomes" id="UP000433181">
    <property type="component" value="Unassembled WGS sequence"/>
</dbReference>
<accession>A0A6I2ULF5</accession>
<dbReference type="PANTHER" id="PTHR34825">
    <property type="entry name" value="CONSERVED PROTEIN, WITH A WEAK D-GALACTARATE DEHYDRATASE/ALTRONATE HYDROLASE DOMAIN"/>
    <property type="match status" value="1"/>
</dbReference>
<dbReference type="AlphaFoldDB" id="A0A6I2ULF5"/>
<gene>
    <name evidence="2" type="ORF">FYJ84_12655</name>
</gene>
<evidence type="ECO:0000259" key="1">
    <source>
        <dbReference type="Pfam" id="PF09820"/>
    </source>
</evidence>
<organism evidence="2 3">
    <name type="scientific">Anaerovibrio slackiae</name>
    <dbReference type="NCBI Taxonomy" id="2652309"/>
    <lineage>
        <taxon>Bacteria</taxon>
        <taxon>Bacillati</taxon>
        <taxon>Bacillota</taxon>
        <taxon>Negativicutes</taxon>
        <taxon>Selenomonadales</taxon>
        <taxon>Selenomonadaceae</taxon>
        <taxon>Anaerovibrio</taxon>
    </lineage>
</organism>
<feature type="domain" description="AAA-ATPase-like" evidence="1">
    <location>
        <begin position="20"/>
        <end position="82"/>
    </location>
</feature>
<reference evidence="2 3" key="1">
    <citation type="submission" date="2019-08" db="EMBL/GenBank/DDBJ databases">
        <title>In-depth cultivation of the pig gut microbiome towards novel bacterial diversity and tailored functional studies.</title>
        <authorList>
            <person name="Wylensek D."/>
            <person name="Hitch T.C.A."/>
            <person name="Clavel T."/>
        </authorList>
    </citation>
    <scope>NUCLEOTIDE SEQUENCE [LARGE SCALE GENOMIC DNA]</scope>
    <source>
        <strain evidence="2 3">WCA-693-APC-5D-A</strain>
    </source>
</reference>
<dbReference type="PANTHER" id="PTHR34825:SF1">
    <property type="entry name" value="AAA-ATPASE-LIKE DOMAIN-CONTAINING PROTEIN"/>
    <property type="match status" value="1"/>
</dbReference>
<comment type="caution">
    <text evidence="2">The sequence shown here is derived from an EMBL/GenBank/DDBJ whole genome shotgun (WGS) entry which is preliminary data.</text>
</comment>
<dbReference type="RefSeq" id="WP_154407982.1">
    <property type="nucleotide sequence ID" value="NZ_VUNR01000035.1"/>
</dbReference>
<evidence type="ECO:0000313" key="2">
    <source>
        <dbReference type="EMBL" id="MSU09822.1"/>
    </source>
</evidence>
<proteinExistence type="predicted"/>
<dbReference type="EMBL" id="VUNR01000035">
    <property type="protein sequence ID" value="MSU09822.1"/>
    <property type="molecule type" value="Genomic_DNA"/>
</dbReference>
<name>A0A6I2ULF5_9FIRM</name>
<evidence type="ECO:0000313" key="3">
    <source>
        <dbReference type="Proteomes" id="UP000433181"/>
    </source>
</evidence>
<dbReference type="Pfam" id="PF08011">
    <property type="entry name" value="PDDEXK_9"/>
    <property type="match status" value="1"/>
</dbReference>
<keyword evidence="3" id="KW-1185">Reference proteome</keyword>
<sequence length="193" mass="21337">MGIYFNPGNEGFASDVNSDIYVDKTGLIKHMNKSLGKAQRCIAVSHARRFGKSQAAGMLEAYYSLGCDSKELFAPFEIAHENYASVFKYNDEKSLSCVLTMAYFTAPACYTVIRELPGGKGFADLVFIPRTDSGSKPAIMVELKADKDAETAIRQIKERRYAGALQHYKGAIILVGINYDKASKKHTCLIEKI</sequence>
<protein>
    <submittedName>
        <fullName evidence="2">AAA family ATPase</fullName>
    </submittedName>
</protein>
<dbReference type="InterPro" id="IPR012547">
    <property type="entry name" value="PDDEXK_9"/>
</dbReference>
<dbReference type="InterPro" id="IPR018631">
    <property type="entry name" value="AAA-ATPase-like_dom"/>
</dbReference>